<accession>A0ABD2KVJ5</accession>
<gene>
    <name evidence="1" type="ORF">niasHT_011171</name>
</gene>
<dbReference type="AlphaFoldDB" id="A0ABD2KVJ5"/>
<sequence length="245" mass="28278">MEGNHWRREQLFHFAEIVRLDLMKTTVIATQCANISSSGKPDKIEKEMHAIGVMLQEITSHMATWIEKKLEISWPIISKRYAIEATGTSPIEEGTDNYNSDERQLASICPEYYCIQLSDINGINAFVVRYEEGQYDKALNAFAWFDESMQLKMQALIESWQYYNASQPLSTLVDQMKEKIEGFADPDLYANVVILRTWMFFKKATVITYGYTWTYVRAVQTQQGMNSLVNPPVTDAEAFHTHLFL</sequence>
<dbReference type="Proteomes" id="UP001620626">
    <property type="component" value="Unassembled WGS sequence"/>
</dbReference>
<evidence type="ECO:0000313" key="1">
    <source>
        <dbReference type="EMBL" id="KAL3106967.1"/>
    </source>
</evidence>
<evidence type="ECO:0000313" key="2">
    <source>
        <dbReference type="Proteomes" id="UP001620626"/>
    </source>
</evidence>
<proteinExistence type="predicted"/>
<reference evidence="1 2" key="1">
    <citation type="submission" date="2024-10" db="EMBL/GenBank/DDBJ databases">
        <authorList>
            <person name="Kim D."/>
        </authorList>
    </citation>
    <scope>NUCLEOTIDE SEQUENCE [LARGE SCALE GENOMIC DNA]</scope>
    <source>
        <strain evidence="1">BH-2024</strain>
    </source>
</reference>
<keyword evidence="2" id="KW-1185">Reference proteome</keyword>
<comment type="caution">
    <text evidence="1">The sequence shown here is derived from an EMBL/GenBank/DDBJ whole genome shotgun (WGS) entry which is preliminary data.</text>
</comment>
<protein>
    <submittedName>
        <fullName evidence="1">Uncharacterized protein</fullName>
    </submittedName>
</protein>
<dbReference type="EMBL" id="JBICBT010000627">
    <property type="protein sequence ID" value="KAL3106967.1"/>
    <property type="molecule type" value="Genomic_DNA"/>
</dbReference>
<name>A0ABD2KVJ5_9BILA</name>
<organism evidence="1 2">
    <name type="scientific">Heterodera trifolii</name>
    <dbReference type="NCBI Taxonomy" id="157864"/>
    <lineage>
        <taxon>Eukaryota</taxon>
        <taxon>Metazoa</taxon>
        <taxon>Ecdysozoa</taxon>
        <taxon>Nematoda</taxon>
        <taxon>Chromadorea</taxon>
        <taxon>Rhabditida</taxon>
        <taxon>Tylenchina</taxon>
        <taxon>Tylenchomorpha</taxon>
        <taxon>Tylenchoidea</taxon>
        <taxon>Heteroderidae</taxon>
        <taxon>Heteroderinae</taxon>
        <taxon>Heterodera</taxon>
    </lineage>
</organism>